<evidence type="ECO:0000313" key="2">
    <source>
        <dbReference type="Proteomes" id="UP000267289"/>
    </source>
</evidence>
<accession>A0A498QKQ0</accession>
<dbReference type="EMBL" id="UPHQ01000316">
    <property type="protein sequence ID" value="VBA46543.1"/>
    <property type="molecule type" value="Genomic_DNA"/>
</dbReference>
<dbReference type="Proteomes" id="UP000267289">
    <property type="component" value="Unassembled WGS sequence"/>
</dbReference>
<protein>
    <submittedName>
        <fullName evidence="1">Uncharacterized protein</fullName>
    </submittedName>
</protein>
<dbReference type="RefSeq" id="WP_075541516.1">
    <property type="nucleotide sequence ID" value="NZ_UPHQ01000316.1"/>
</dbReference>
<proteinExistence type="predicted"/>
<evidence type="ECO:0000313" key="1">
    <source>
        <dbReference type="EMBL" id="VBA46543.1"/>
    </source>
</evidence>
<dbReference type="AlphaFoldDB" id="A0A498QKQ0"/>
<name>A0A498QKQ0_9MYCO</name>
<keyword evidence="2" id="KW-1185">Reference proteome</keyword>
<gene>
    <name evidence="1" type="ORF">LAUMK13_05682</name>
</gene>
<reference evidence="1 2" key="1">
    <citation type="submission" date="2018-09" db="EMBL/GenBank/DDBJ databases">
        <authorList>
            <person name="Tagini F."/>
        </authorList>
    </citation>
    <scope>NUCLEOTIDE SEQUENCE [LARGE SCALE GENOMIC DNA]</scope>
    <source>
        <strain evidence="1 2">MK13</strain>
    </source>
</reference>
<sequence length="85" mass="9504">MPGLPSINLIIVGHPRRRMAERGVTEDDIKRAIRSCFADYPATDGAWCHEGYGMDGRSVLKVWTMPPLSHEGRIVVKSAAWKGKR</sequence>
<organism evidence="1 2">
    <name type="scientific">Mycobacterium innocens</name>
    <dbReference type="NCBI Taxonomy" id="2341083"/>
    <lineage>
        <taxon>Bacteria</taxon>
        <taxon>Bacillati</taxon>
        <taxon>Actinomycetota</taxon>
        <taxon>Actinomycetes</taxon>
        <taxon>Mycobacteriales</taxon>
        <taxon>Mycobacteriaceae</taxon>
        <taxon>Mycobacterium</taxon>
    </lineage>
</organism>